<dbReference type="Pfam" id="PF08241">
    <property type="entry name" value="Methyltransf_11"/>
    <property type="match status" value="1"/>
</dbReference>
<dbReference type="InterPro" id="IPR013216">
    <property type="entry name" value="Methyltransf_11"/>
</dbReference>
<dbReference type="SUPFAM" id="SSF53335">
    <property type="entry name" value="S-adenosyl-L-methionine-dependent methyltransferases"/>
    <property type="match status" value="1"/>
</dbReference>
<evidence type="ECO:0000259" key="1">
    <source>
        <dbReference type="Pfam" id="PF08241"/>
    </source>
</evidence>
<dbReference type="Proteomes" id="UP000182888">
    <property type="component" value="Unassembled WGS sequence"/>
</dbReference>
<dbReference type="GO" id="GO:0008757">
    <property type="term" value="F:S-adenosylmethionine-dependent methyltransferase activity"/>
    <property type="evidence" value="ECO:0007669"/>
    <property type="project" value="InterPro"/>
</dbReference>
<sequence>MSDLWANLFRTWDLIGAPLRPHSDVVAVMKRELRTEDAEMALFGVTPEFARLGKSLTAIDSNPNMIGALWIGDEATRKAVVGNWLDLPLADRSVDAIIGDGCLSAVISETQRLRCLEEMARILKPGGRAAIRLFARPSKTEPLGAIKADALAGKVKALAEIVLRTALSLPVAAPDYGLKMSAVLDGINEMFGDRAELMAAGGWQPGAFAFIDLYKGSDTICCWLNEDIHVAEASRYFNDVRLVASGGYPVAERCQILVVSSPRS</sequence>
<accession>A0A0K2VRK5</accession>
<dbReference type="EMBL" id="CCND01000006">
    <property type="protein sequence ID" value="CDX51906.1"/>
    <property type="molecule type" value="Genomic_DNA"/>
</dbReference>
<dbReference type="InterPro" id="IPR029063">
    <property type="entry name" value="SAM-dependent_MTases_sf"/>
</dbReference>
<dbReference type="Gene3D" id="3.40.50.150">
    <property type="entry name" value="Vaccinia Virus protein VP39"/>
    <property type="match status" value="1"/>
</dbReference>
<feature type="domain" description="Methyltransferase type 11" evidence="1">
    <location>
        <begin position="46"/>
        <end position="131"/>
    </location>
</feature>
<gene>
    <name evidence="2" type="ORF">MPL1032_140147</name>
</gene>
<dbReference type="CDD" id="cd02440">
    <property type="entry name" value="AdoMet_MTases"/>
    <property type="match status" value="1"/>
</dbReference>
<evidence type="ECO:0000313" key="3">
    <source>
        <dbReference type="Proteomes" id="UP000182888"/>
    </source>
</evidence>
<proteinExistence type="predicted"/>
<organism evidence="2 3">
    <name type="scientific">Mesorhizobium plurifarium</name>
    <dbReference type="NCBI Taxonomy" id="69974"/>
    <lineage>
        <taxon>Bacteria</taxon>
        <taxon>Pseudomonadati</taxon>
        <taxon>Pseudomonadota</taxon>
        <taxon>Alphaproteobacteria</taxon>
        <taxon>Hyphomicrobiales</taxon>
        <taxon>Phyllobacteriaceae</taxon>
        <taxon>Mesorhizobium</taxon>
    </lineage>
</organism>
<protein>
    <recommendedName>
        <fullName evidence="1">Methyltransferase type 11 domain-containing protein</fullName>
    </recommendedName>
</protein>
<dbReference type="AlphaFoldDB" id="A0A0K2VRK5"/>
<name>A0A0K2VRK5_MESPL</name>
<reference evidence="3" key="1">
    <citation type="submission" date="2014-08" db="EMBL/GenBank/DDBJ databases">
        <authorList>
            <person name="Edwards T."/>
        </authorList>
    </citation>
    <scope>NUCLEOTIDE SEQUENCE [LARGE SCALE GENOMIC DNA]</scope>
</reference>
<evidence type="ECO:0000313" key="2">
    <source>
        <dbReference type="EMBL" id="CDX51906.1"/>
    </source>
</evidence>